<evidence type="ECO:0000313" key="10">
    <source>
        <dbReference type="EMBL" id="MBS7813001.1"/>
    </source>
</evidence>
<dbReference type="PANTHER" id="PTHR34702:SF1">
    <property type="entry name" value="NA(+)_H(+) ANTIPORTER SUBUNIT F"/>
    <property type="match status" value="1"/>
</dbReference>
<accession>A0ABS5QH33</accession>
<feature type="transmembrane region" description="Helical" evidence="9">
    <location>
        <begin position="6"/>
        <end position="26"/>
    </location>
</feature>
<gene>
    <name evidence="10" type="ORF">KHU32_18785</name>
</gene>
<evidence type="ECO:0000313" key="11">
    <source>
        <dbReference type="Proteomes" id="UP000766336"/>
    </source>
</evidence>
<protein>
    <submittedName>
        <fullName evidence="10">K+/H+ antiporter subunit F</fullName>
    </submittedName>
</protein>
<keyword evidence="6 9" id="KW-1133">Transmembrane helix</keyword>
<evidence type="ECO:0000256" key="9">
    <source>
        <dbReference type="SAM" id="Phobius"/>
    </source>
</evidence>
<evidence type="ECO:0000256" key="3">
    <source>
        <dbReference type="ARBA" id="ARBA00022448"/>
    </source>
</evidence>
<feature type="transmembrane region" description="Helical" evidence="9">
    <location>
        <begin position="63"/>
        <end position="87"/>
    </location>
</feature>
<keyword evidence="7 8" id="KW-0472">Membrane</keyword>
<comment type="subcellular location">
    <subcellularLocation>
        <location evidence="1 8">Cell membrane</location>
        <topology evidence="1 8">Multi-pass membrane protein</topology>
    </subcellularLocation>
</comment>
<keyword evidence="8" id="KW-0050">Antiport</keyword>
<reference evidence="10 11" key="1">
    <citation type="submission" date="2021-05" db="EMBL/GenBank/DDBJ databases">
        <title>Roseococcus sp. XZZS9, whole genome shotgun sequencing project.</title>
        <authorList>
            <person name="Zhao G."/>
            <person name="Shen L."/>
        </authorList>
    </citation>
    <scope>NUCLEOTIDE SEQUENCE [LARGE SCALE GENOMIC DNA]</scope>
    <source>
        <strain evidence="10 11">XZZS9</strain>
    </source>
</reference>
<keyword evidence="5 9" id="KW-0812">Transmembrane</keyword>
<dbReference type="PANTHER" id="PTHR34702">
    <property type="entry name" value="NA(+)/H(+) ANTIPORTER SUBUNIT F1"/>
    <property type="match status" value="1"/>
</dbReference>
<comment type="caution">
    <text evidence="10">The sequence shown here is derived from an EMBL/GenBank/DDBJ whole genome shotgun (WGS) entry which is preliminary data.</text>
</comment>
<dbReference type="PIRSF" id="PIRSF028784">
    <property type="entry name" value="MrpF"/>
    <property type="match status" value="1"/>
</dbReference>
<keyword evidence="11" id="KW-1185">Reference proteome</keyword>
<keyword evidence="3 8" id="KW-0813">Transport</keyword>
<evidence type="ECO:0000256" key="7">
    <source>
        <dbReference type="ARBA" id="ARBA00023136"/>
    </source>
</evidence>
<evidence type="ECO:0000256" key="2">
    <source>
        <dbReference type="ARBA" id="ARBA00009212"/>
    </source>
</evidence>
<evidence type="ECO:0000256" key="8">
    <source>
        <dbReference type="PIRNR" id="PIRNR028784"/>
    </source>
</evidence>
<feature type="transmembrane region" description="Helical" evidence="9">
    <location>
        <begin position="38"/>
        <end position="57"/>
    </location>
</feature>
<keyword evidence="8" id="KW-0406">Ion transport</keyword>
<proteinExistence type="inferred from homology"/>
<evidence type="ECO:0000256" key="1">
    <source>
        <dbReference type="ARBA" id="ARBA00004651"/>
    </source>
</evidence>
<dbReference type="RefSeq" id="WP_213671706.1">
    <property type="nucleotide sequence ID" value="NZ_JAHCDA010000004.1"/>
</dbReference>
<organism evidence="10 11">
    <name type="scientific">Roseococcus pinisoli</name>
    <dbReference type="NCBI Taxonomy" id="2835040"/>
    <lineage>
        <taxon>Bacteria</taxon>
        <taxon>Pseudomonadati</taxon>
        <taxon>Pseudomonadota</taxon>
        <taxon>Alphaproteobacteria</taxon>
        <taxon>Acetobacterales</taxon>
        <taxon>Roseomonadaceae</taxon>
        <taxon>Roseococcus</taxon>
    </lineage>
</organism>
<keyword evidence="4 8" id="KW-1003">Cell membrane</keyword>
<evidence type="ECO:0000256" key="5">
    <source>
        <dbReference type="ARBA" id="ARBA00022692"/>
    </source>
</evidence>
<dbReference type="InterPro" id="IPR007208">
    <property type="entry name" value="MrpF/PhaF-like"/>
</dbReference>
<dbReference type="EMBL" id="JAHCDA010000004">
    <property type="protein sequence ID" value="MBS7813001.1"/>
    <property type="molecule type" value="Genomic_DNA"/>
</dbReference>
<name>A0ABS5QH33_9PROT</name>
<evidence type="ECO:0000256" key="6">
    <source>
        <dbReference type="ARBA" id="ARBA00022989"/>
    </source>
</evidence>
<dbReference type="Proteomes" id="UP000766336">
    <property type="component" value="Unassembled WGS sequence"/>
</dbReference>
<evidence type="ECO:0000256" key="4">
    <source>
        <dbReference type="ARBA" id="ARBA00022475"/>
    </source>
</evidence>
<dbReference type="NCBIfam" id="NF004812">
    <property type="entry name" value="PRK06161.1"/>
    <property type="match status" value="1"/>
</dbReference>
<sequence length="93" mass="10235">MTVTLLSWSLLLAQLMIGTAMLFATWRVLWGPRAQDRVLGLDTLYVNAMLLLVTFGIRAGTDVYFEAALVIALLGFVSSVALAKFLMRGEVIE</sequence>
<comment type="similarity">
    <text evidence="2 8">Belongs to the CPA3 antiporters (TC 2.A.63) subunit F family.</text>
</comment>
<dbReference type="Pfam" id="PF04066">
    <property type="entry name" value="MrpF_PhaF"/>
    <property type="match status" value="1"/>
</dbReference>